<evidence type="ECO:0000256" key="1">
    <source>
        <dbReference type="ARBA" id="ARBA00006484"/>
    </source>
</evidence>
<organism evidence="2">
    <name type="scientific">freshwater metagenome</name>
    <dbReference type="NCBI Taxonomy" id="449393"/>
    <lineage>
        <taxon>unclassified sequences</taxon>
        <taxon>metagenomes</taxon>
        <taxon>ecological metagenomes</taxon>
    </lineage>
</organism>
<name>A0A6J5YEV6_9ZZZZ</name>
<dbReference type="InterPro" id="IPR036291">
    <property type="entry name" value="NAD(P)-bd_dom_sf"/>
</dbReference>
<dbReference type="PRINTS" id="PR00081">
    <property type="entry name" value="GDHRDH"/>
</dbReference>
<dbReference type="Pfam" id="PF13561">
    <property type="entry name" value="adh_short_C2"/>
    <property type="match status" value="1"/>
</dbReference>
<dbReference type="AlphaFoldDB" id="A0A6J5YEV6"/>
<evidence type="ECO:0000313" key="2">
    <source>
        <dbReference type="EMBL" id="CAB4323985.1"/>
    </source>
</evidence>
<dbReference type="EMBL" id="CAEMXZ010000091">
    <property type="protein sequence ID" value="CAB4323985.1"/>
    <property type="molecule type" value="Genomic_DNA"/>
</dbReference>
<dbReference type="InterPro" id="IPR050259">
    <property type="entry name" value="SDR"/>
</dbReference>
<gene>
    <name evidence="2" type="ORF">UFOPK1392_01748</name>
</gene>
<sequence length="253" mass="26781">MSESTSSPTERRIAIVGDAKHYVGPDLARMLAASNHDLVLGDASAELVAELEATGATVVTLERTSNMSRPESAPALAAAALERFGRIDAAVLASGQIIGGRFVNATRDQYQNLFDGCMVAPFNFLQAVLPTMIEQQSGQVLVITSASGARPVFGASLYSSVRSGANMLVRGVAQEVASKNVQVNAVGTNYMDFPEFHDAVGSHDPAVRAEVEKQVPLGRLGQMPEFASFCRVFLDGSSTFTTGQYISYAGGWA</sequence>
<dbReference type="PANTHER" id="PTHR42879">
    <property type="entry name" value="3-OXOACYL-(ACYL-CARRIER-PROTEIN) REDUCTASE"/>
    <property type="match status" value="1"/>
</dbReference>
<proteinExistence type="inferred from homology"/>
<dbReference type="Gene3D" id="3.40.50.720">
    <property type="entry name" value="NAD(P)-binding Rossmann-like Domain"/>
    <property type="match status" value="1"/>
</dbReference>
<dbReference type="SUPFAM" id="SSF51735">
    <property type="entry name" value="NAD(P)-binding Rossmann-fold domains"/>
    <property type="match status" value="1"/>
</dbReference>
<accession>A0A6J5YEV6</accession>
<comment type="similarity">
    <text evidence="1">Belongs to the short-chain dehydrogenases/reductases (SDR) family.</text>
</comment>
<dbReference type="InterPro" id="IPR002347">
    <property type="entry name" value="SDR_fam"/>
</dbReference>
<protein>
    <submittedName>
        <fullName evidence="2">Unannotated protein</fullName>
    </submittedName>
</protein>
<reference evidence="2" key="1">
    <citation type="submission" date="2020-05" db="EMBL/GenBank/DDBJ databases">
        <authorList>
            <person name="Chiriac C."/>
            <person name="Salcher M."/>
            <person name="Ghai R."/>
            <person name="Kavagutti S V."/>
        </authorList>
    </citation>
    <scope>NUCLEOTIDE SEQUENCE</scope>
</reference>